<evidence type="ECO:0000313" key="1">
    <source>
        <dbReference type="EMBL" id="KAB4255752.1"/>
    </source>
</evidence>
<organism evidence="1 2">
    <name type="scientific">Bacteroides uniformis</name>
    <dbReference type="NCBI Taxonomy" id="820"/>
    <lineage>
        <taxon>Bacteria</taxon>
        <taxon>Pseudomonadati</taxon>
        <taxon>Bacteroidota</taxon>
        <taxon>Bacteroidia</taxon>
        <taxon>Bacteroidales</taxon>
        <taxon>Bacteroidaceae</taxon>
        <taxon>Bacteroides</taxon>
    </lineage>
</organism>
<sequence>MAKYSLVMMFDFGDEDSENFLFDQPLSVNNGIFLLNHVINETVMDRNFGYFGEVRIFAMCFS</sequence>
<dbReference type="EMBL" id="WCTJ01000010">
    <property type="protein sequence ID" value="KAB4255752.1"/>
    <property type="molecule type" value="Genomic_DNA"/>
</dbReference>
<proteinExistence type="predicted"/>
<name>A0A6I0LV61_BACUN</name>
<reference evidence="1 2" key="1">
    <citation type="journal article" date="2019" name="Nat. Med.">
        <title>A library of human gut bacterial isolates paired with longitudinal multiomics data enables mechanistic microbiome research.</title>
        <authorList>
            <person name="Poyet M."/>
            <person name="Groussin M."/>
            <person name="Gibbons S.M."/>
            <person name="Avila-Pacheco J."/>
            <person name="Jiang X."/>
            <person name="Kearney S.M."/>
            <person name="Perrotta A.R."/>
            <person name="Berdy B."/>
            <person name="Zhao S."/>
            <person name="Lieberman T.D."/>
            <person name="Swanson P.K."/>
            <person name="Smith M."/>
            <person name="Roesemann S."/>
            <person name="Alexander J.E."/>
            <person name="Rich S.A."/>
            <person name="Livny J."/>
            <person name="Vlamakis H."/>
            <person name="Clish C."/>
            <person name="Bullock K."/>
            <person name="Deik A."/>
            <person name="Scott J."/>
            <person name="Pierce K.A."/>
            <person name="Xavier R.J."/>
            <person name="Alm E.J."/>
        </authorList>
    </citation>
    <scope>NUCLEOTIDE SEQUENCE [LARGE SCALE GENOMIC DNA]</scope>
    <source>
        <strain evidence="1 2">BIOML-A3</strain>
    </source>
</reference>
<accession>A0A6I0LV61</accession>
<protein>
    <submittedName>
        <fullName evidence="1">Uncharacterized protein</fullName>
    </submittedName>
</protein>
<evidence type="ECO:0000313" key="2">
    <source>
        <dbReference type="Proteomes" id="UP000487989"/>
    </source>
</evidence>
<dbReference type="AlphaFoldDB" id="A0A6I0LV61"/>
<gene>
    <name evidence="1" type="ORF">GAP48_08315</name>
</gene>
<dbReference type="Proteomes" id="UP000487989">
    <property type="component" value="Unassembled WGS sequence"/>
</dbReference>
<comment type="caution">
    <text evidence="1">The sequence shown here is derived from an EMBL/GenBank/DDBJ whole genome shotgun (WGS) entry which is preliminary data.</text>
</comment>